<evidence type="ECO:0000313" key="4">
    <source>
        <dbReference type="Proteomes" id="UP000032309"/>
    </source>
</evidence>
<feature type="domain" description="Glycosyl transferase family 1" evidence="1">
    <location>
        <begin position="198"/>
        <end position="361"/>
    </location>
</feature>
<name>A0ABQ0JS15_9BACT</name>
<dbReference type="SUPFAM" id="SSF53756">
    <property type="entry name" value="UDP-Glycosyltransferase/glycogen phosphorylase"/>
    <property type="match status" value="1"/>
</dbReference>
<feature type="domain" description="Glycosyltransferase subfamily 4-like N-terminal" evidence="2">
    <location>
        <begin position="23"/>
        <end position="188"/>
    </location>
</feature>
<sequence length="389" mass="43494">MIRLLILGCKDFPPFYNKKIISGGMEVYTYELVKRLAGRLDISLIKGKNGKMNDKTFSKDIKVYDAAILGNSVLQPVSLTVSSFFKTLKLIKQTDVINAQTPLSALIGAFCKFFLKKPYVVCVHIFGSTKEHAGNNLFARVYFVIEKLTLNYADAVISVGDSLAKFLLDVHKLSQDKLFLIHPGMDFQEVKPDTDVLKKYGIGDEAFVLLYLGRFIKEKGIFDLVEAIKILKTRGIKVKLIFAGSGELVKEIREESSRSGIEEYISVIGPVLGDIKNQLIKRADLMIRTSYHEVFPITYLEAMSFGTPVIATPVGDVPYLAKISGAIELVPVNNPEKIADSIARLKASPAQLQKMSESGIKFIESISWEKQADKFQRVLESVIEKRQTR</sequence>
<gene>
    <name evidence="3" type="ORF">BROSI_A0016</name>
</gene>
<dbReference type="Gene3D" id="3.40.50.2000">
    <property type="entry name" value="Glycogen Phosphorylase B"/>
    <property type="match status" value="2"/>
</dbReference>
<evidence type="ECO:0000259" key="1">
    <source>
        <dbReference type="Pfam" id="PF00534"/>
    </source>
</evidence>
<evidence type="ECO:0008006" key="5">
    <source>
        <dbReference type="Google" id="ProtNLM"/>
    </source>
</evidence>
<dbReference type="RefSeq" id="WP_052561179.1">
    <property type="nucleotide sequence ID" value="NZ_BAFN01000001.1"/>
</dbReference>
<accession>A0ABQ0JS15</accession>
<evidence type="ECO:0000313" key="3">
    <source>
        <dbReference type="EMBL" id="GAN31515.1"/>
    </source>
</evidence>
<reference evidence="4" key="1">
    <citation type="journal article" date="2015" name="Genome Announc.">
        <title>Draft Genome Sequence of an Anaerobic Ammonium-Oxidizing Bacterium, "Candidatus Brocadia sinica".</title>
        <authorList>
            <person name="Oshiki M."/>
            <person name="Shinyako-Hata K."/>
            <person name="Satoh H."/>
            <person name="Okabe S."/>
        </authorList>
    </citation>
    <scope>NUCLEOTIDE SEQUENCE [LARGE SCALE GENOMIC DNA]</scope>
    <source>
        <strain evidence="4">JPN1</strain>
    </source>
</reference>
<dbReference type="CDD" id="cd03801">
    <property type="entry name" value="GT4_PimA-like"/>
    <property type="match status" value="1"/>
</dbReference>
<keyword evidence="4" id="KW-1185">Reference proteome</keyword>
<dbReference type="Pfam" id="PF00534">
    <property type="entry name" value="Glycos_transf_1"/>
    <property type="match status" value="1"/>
</dbReference>
<dbReference type="Pfam" id="PF13439">
    <property type="entry name" value="Glyco_transf_4"/>
    <property type="match status" value="1"/>
</dbReference>
<proteinExistence type="predicted"/>
<dbReference type="Proteomes" id="UP000032309">
    <property type="component" value="Unassembled WGS sequence"/>
</dbReference>
<organism evidence="3 4">
    <name type="scientific">Candidatus Brocadia sinica JPN1</name>
    <dbReference type="NCBI Taxonomy" id="1197129"/>
    <lineage>
        <taxon>Bacteria</taxon>
        <taxon>Pseudomonadati</taxon>
        <taxon>Planctomycetota</taxon>
        <taxon>Candidatus Brocadiia</taxon>
        <taxon>Candidatus Brocadiales</taxon>
        <taxon>Candidatus Brocadiaceae</taxon>
        <taxon>Candidatus Brocadia</taxon>
    </lineage>
</organism>
<dbReference type="PANTHER" id="PTHR12526">
    <property type="entry name" value="GLYCOSYLTRANSFERASE"/>
    <property type="match status" value="1"/>
</dbReference>
<dbReference type="InterPro" id="IPR028098">
    <property type="entry name" value="Glyco_trans_4-like_N"/>
</dbReference>
<comment type="caution">
    <text evidence="3">The sequence shown here is derived from an EMBL/GenBank/DDBJ whole genome shotgun (WGS) entry which is preliminary data.</text>
</comment>
<dbReference type="EMBL" id="BAFN01000001">
    <property type="protein sequence ID" value="GAN31515.1"/>
    <property type="molecule type" value="Genomic_DNA"/>
</dbReference>
<evidence type="ECO:0000259" key="2">
    <source>
        <dbReference type="Pfam" id="PF13439"/>
    </source>
</evidence>
<dbReference type="InterPro" id="IPR001296">
    <property type="entry name" value="Glyco_trans_1"/>
</dbReference>
<protein>
    <recommendedName>
        <fullName evidence="5">Glycosyltransferase</fullName>
    </recommendedName>
</protein>